<protein>
    <submittedName>
        <fullName evidence="2">Uncharacterized protein</fullName>
    </submittedName>
</protein>
<dbReference type="HOGENOM" id="CLU_2354194_0_0_9"/>
<organism evidence="2 3">
    <name type="scientific">Blautia obeum ATCC 29174</name>
    <dbReference type="NCBI Taxonomy" id="411459"/>
    <lineage>
        <taxon>Bacteria</taxon>
        <taxon>Bacillati</taxon>
        <taxon>Bacillota</taxon>
        <taxon>Clostridia</taxon>
        <taxon>Lachnospirales</taxon>
        <taxon>Lachnospiraceae</taxon>
        <taxon>Blautia</taxon>
    </lineage>
</organism>
<keyword evidence="1" id="KW-1133">Transmembrane helix</keyword>
<reference evidence="2 3" key="2">
    <citation type="submission" date="2007-04" db="EMBL/GenBank/DDBJ databases">
        <title>Draft genome sequence of Ruminococcus obeum (ATCC 29174).</title>
        <authorList>
            <person name="Sudarsanam P."/>
            <person name="Ley R."/>
            <person name="Guruge J."/>
            <person name="Turnbaugh P.J."/>
            <person name="Mahowald M."/>
            <person name="Liep D."/>
            <person name="Gordon J."/>
        </authorList>
    </citation>
    <scope>NUCLEOTIDE SEQUENCE [LARGE SCALE GENOMIC DNA]</scope>
    <source>
        <strain evidence="2 3">ATCC 29174</strain>
    </source>
</reference>
<feature type="transmembrane region" description="Helical" evidence="1">
    <location>
        <begin position="47"/>
        <end position="69"/>
    </location>
</feature>
<accession>A5ZMD0</accession>
<comment type="caution">
    <text evidence="2">The sequence shown here is derived from an EMBL/GenBank/DDBJ whole genome shotgun (WGS) entry which is preliminary data.</text>
</comment>
<evidence type="ECO:0000313" key="3">
    <source>
        <dbReference type="Proteomes" id="UP000006002"/>
    </source>
</evidence>
<name>A5ZMD0_9FIRM</name>
<dbReference type="AlphaFoldDB" id="A5ZMD0"/>
<keyword evidence="1" id="KW-0812">Transmembrane</keyword>
<gene>
    <name evidence="2" type="ORF">RUMOBE_00147</name>
</gene>
<proteinExistence type="predicted"/>
<feature type="transmembrane region" description="Helical" evidence="1">
    <location>
        <begin position="12"/>
        <end position="35"/>
    </location>
</feature>
<evidence type="ECO:0000313" key="2">
    <source>
        <dbReference type="EMBL" id="EDM89024.1"/>
    </source>
</evidence>
<sequence>MMDAIRSADKRWLVPGLALVAFFIWGESIIIWYMMRSYGIKLKKRNLFSLFIGRILFQLYYTICEWWTANAGILYEKEKYIYPGFCGYSDDHYDHL</sequence>
<reference evidence="2 3" key="1">
    <citation type="submission" date="2007-03" db="EMBL/GenBank/DDBJ databases">
        <authorList>
            <person name="Fulton L."/>
            <person name="Clifton S."/>
            <person name="Fulton B."/>
            <person name="Xu J."/>
            <person name="Minx P."/>
            <person name="Pepin K.H."/>
            <person name="Johnson M."/>
            <person name="Thiruvilangam P."/>
            <person name="Bhonagiri V."/>
            <person name="Nash W.E."/>
            <person name="Mardis E.R."/>
            <person name="Wilson R.K."/>
        </authorList>
    </citation>
    <scope>NUCLEOTIDE SEQUENCE [LARGE SCALE GENOMIC DNA]</scope>
    <source>
        <strain evidence="2 3">ATCC 29174</strain>
    </source>
</reference>
<dbReference type="EMBL" id="AAVO02000001">
    <property type="protein sequence ID" value="EDM89024.1"/>
    <property type="molecule type" value="Genomic_DNA"/>
</dbReference>
<dbReference type="Proteomes" id="UP000006002">
    <property type="component" value="Unassembled WGS sequence"/>
</dbReference>
<keyword evidence="1" id="KW-0472">Membrane</keyword>
<evidence type="ECO:0000256" key="1">
    <source>
        <dbReference type="SAM" id="Phobius"/>
    </source>
</evidence>